<keyword evidence="3" id="KW-1185">Reference proteome</keyword>
<dbReference type="AlphaFoldDB" id="A0A1X0CGX7"/>
<keyword evidence="1" id="KW-1133">Transmembrane helix</keyword>
<feature type="transmembrane region" description="Helical" evidence="1">
    <location>
        <begin position="132"/>
        <end position="155"/>
    </location>
</feature>
<name>A0A1X0CGX7_9MYCO</name>
<dbReference type="Proteomes" id="UP000192801">
    <property type="component" value="Unassembled WGS sequence"/>
</dbReference>
<proteinExistence type="predicted"/>
<feature type="transmembrane region" description="Helical" evidence="1">
    <location>
        <begin position="61"/>
        <end position="81"/>
    </location>
</feature>
<keyword evidence="1" id="KW-0472">Membrane</keyword>
<reference evidence="2 3" key="1">
    <citation type="submission" date="2016-12" db="EMBL/GenBank/DDBJ databases">
        <title>The new phylogeny of genus Mycobacterium.</title>
        <authorList>
            <person name="Tortoli E."/>
            <person name="Trovato A."/>
            <person name="Cirillo D.M."/>
        </authorList>
    </citation>
    <scope>NUCLEOTIDE SEQUENCE [LARGE SCALE GENOMIC DNA]</scope>
    <source>
        <strain evidence="2 3">DSM 45130</strain>
    </source>
</reference>
<evidence type="ECO:0000256" key="1">
    <source>
        <dbReference type="SAM" id="Phobius"/>
    </source>
</evidence>
<keyword evidence="1" id="KW-0812">Transmembrane</keyword>
<gene>
    <name evidence="2" type="ORF">BST26_21685</name>
</gene>
<feature type="transmembrane region" description="Helical" evidence="1">
    <location>
        <begin position="88"/>
        <end position="112"/>
    </location>
</feature>
<dbReference type="EMBL" id="MVHS01000136">
    <property type="protein sequence ID" value="ORA59182.1"/>
    <property type="molecule type" value="Genomic_DNA"/>
</dbReference>
<comment type="caution">
    <text evidence="2">The sequence shown here is derived from an EMBL/GenBank/DDBJ whole genome shotgun (WGS) entry which is preliminary data.</text>
</comment>
<protein>
    <submittedName>
        <fullName evidence="2">Uncharacterized protein</fullName>
    </submittedName>
</protein>
<evidence type="ECO:0000313" key="3">
    <source>
        <dbReference type="Proteomes" id="UP000192801"/>
    </source>
</evidence>
<sequence>MRGRVITATTAVLALVSAALPLLIWVDLRDIGIPMAWDGLWGYHGVAAEHYGPLLGGGRPLGWVILTASVTAAVSLGISLFNGWWLRIVAVVAAAVAAVTAVLCLADPGLLLGDFTEQLGVEPASERVLTNTTALVAQTVAASVVLVGAVVSSVLGTRGPTAGIREE</sequence>
<accession>A0A1X0CGX7</accession>
<evidence type="ECO:0000313" key="2">
    <source>
        <dbReference type="EMBL" id="ORA59182.1"/>
    </source>
</evidence>
<organism evidence="2 3">
    <name type="scientific">Mycolicibacterium insubricum</name>
    <dbReference type="NCBI Taxonomy" id="444597"/>
    <lineage>
        <taxon>Bacteria</taxon>
        <taxon>Bacillati</taxon>
        <taxon>Actinomycetota</taxon>
        <taxon>Actinomycetes</taxon>
        <taxon>Mycobacteriales</taxon>
        <taxon>Mycobacteriaceae</taxon>
        <taxon>Mycolicibacterium</taxon>
    </lineage>
</organism>